<name>A0A2K6UJI6_SAIBB</name>
<dbReference type="GeneTree" id="ENSGT00910000147861"/>
<dbReference type="OMA" id="TKIICYM"/>
<dbReference type="Proteomes" id="UP000233220">
    <property type="component" value="Unplaced"/>
</dbReference>
<keyword evidence="2" id="KW-1185">Reference proteome</keyword>
<accession>A0A2K6UJI6</accession>
<proteinExistence type="predicted"/>
<evidence type="ECO:0000313" key="1">
    <source>
        <dbReference type="Ensembl" id="ENSSBOP00000032032.1"/>
    </source>
</evidence>
<dbReference type="Ensembl" id="ENSSBOT00000048928.1">
    <property type="protein sequence ID" value="ENSSBOP00000032032.1"/>
    <property type="gene ID" value="ENSSBOG00000032203.1"/>
</dbReference>
<organism evidence="1 2">
    <name type="scientific">Saimiri boliviensis boliviensis</name>
    <name type="common">Bolivian squirrel monkey</name>
    <dbReference type="NCBI Taxonomy" id="39432"/>
    <lineage>
        <taxon>Eukaryota</taxon>
        <taxon>Metazoa</taxon>
        <taxon>Chordata</taxon>
        <taxon>Craniata</taxon>
        <taxon>Vertebrata</taxon>
        <taxon>Euteleostomi</taxon>
        <taxon>Mammalia</taxon>
        <taxon>Eutheria</taxon>
        <taxon>Euarchontoglires</taxon>
        <taxon>Primates</taxon>
        <taxon>Haplorrhini</taxon>
        <taxon>Platyrrhini</taxon>
        <taxon>Cebidae</taxon>
        <taxon>Saimiriinae</taxon>
        <taxon>Saimiri</taxon>
    </lineage>
</organism>
<reference evidence="1" key="1">
    <citation type="submission" date="2025-08" db="UniProtKB">
        <authorList>
            <consortium name="Ensembl"/>
        </authorList>
    </citation>
    <scope>IDENTIFICATION</scope>
</reference>
<evidence type="ECO:0000313" key="2">
    <source>
        <dbReference type="Proteomes" id="UP000233220"/>
    </source>
</evidence>
<sequence>MYALTNVLYSSNTVRITWNFFLKRSSGNDGFISSHTIHGLYTIFVSTKIICYMNRLLK</sequence>
<reference evidence="1" key="2">
    <citation type="submission" date="2025-09" db="UniProtKB">
        <authorList>
            <consortium name="Ensembl"/>
        </authorList>
    </citation>
    <scope>IDENTIFICATION</scope>
</reference>
<dbReference type="AlphaFoldDB" id="A0A2K6UJI6"/>
<protein>
    <submittedName>
        <fullName evidence="1">Uncharacterized protein</fullName>
    </submittedName>
</protein>